<accession>A0A7W9FFG9</accession>
<dbReference type="GO" id="GO:0003755">
    <property type="term" value="F:peptidyl-prolyl cis-trans isomerase activity"/>
    <property type="evidence" value="ECO:0007669"/>
    <property type="project" value="InterPro"/>
</dbReference>
<dbReference type="InterPro" id="IPR046357">
    <property type="entry name" value="PPIase_dom_sf"/>
</dbReference>
<dbReference type="PANTHER" id="PTHR47529">
    <property type="entry name" value="PEPTIDYL-PROLYL CIS-TRANS ISOMERASE D"/>
    <property type="match status" value="1"/>
</dbReference>
<dbReference type="InterPro" id="IPR000297">
    <property type="entry name" value="PPIase_PpiC"/>
</dbReference>
<evidence type="ECO:0000259" key="14">
    <source>
        <dbReference type="Pfam" id="PF13145"/>
    </source>
</evidence>
<sequence>MISVFRNFAKSKWAVGLLVVLGLSLLVTGAQMDVFSGLGSQNVISAGERSVSRTQFRSDFESVRANVQQQAGRPVTIEDMVAENIHVRFLEEQTQRLGFMDWAWKAGIRPGQELVVKQIREIPAFFNQVTGQFSQEQYEQALAAQNMTPERLERDFRDQYIQTHYGSAVFAGSRMPRIYGALLAGQALETRDGRWFTVTQSMAGTAGTPTDAQLTAFLNENAAQLRRPEFRIASVVLFNDAPNAAPPAIPEARIQERFEFREAALSKPATRSFITLTVPTREAAQKITAALRAGQTPAQAGAAANVQPATQTDVPQSAVADPAIGAAVFALAPGAVSDPIQARVGFAVAQLTGITPAQSATLESAREAIIQELREEDAKAAVFSRVEAYEKARTEGKTLTAAAQQVGARIVQLPPVTKEGRLPDGQPMNAPPQILEQTYALTKGAESDVIDAGQGQYFALRLDEVTPAALPTLADVRAPLAQEWTNRENARLLAAKAEQLAGQVRGGQDIAAVAASAGATLTNRTRVGQNPQVQQELGQGVLQGLFGQGKGQVFSAPGANATFVIGRVDAVRPAAPAEAAPIAEQVRGRLAEEWVTAAVMASIKAAAARSRATNDPALAREALGLAPLPEGDAAAASPATPAPAA</sequence>
<name>A0A7W9FFG9_9CAUL</name>
<organism evidence="15 16">
    <name type="scientific">Brevundimonas variabilis</name>
    <dbReference type="NCBI Taxonomy" id="74312"/>
    <lineage>
        <taxon>Bacteria</taxon>
        <taxon>Pseudomonadati</taxon>
        <taxon>Pseudomonadota</taxon>
        <taxon>Alphaproteobacteria</taxon>
        <taxon>Caulobacterales</taxon>
        <taxon>Caulobacteraceae</taxon>
        <taxon>Brevundimonas</taxon>
    </lineage>
</organism>
<comment type="subcellular location">
    <subcellularLocation>
        <location evidence="1">Cell inner membrane</location>
        <topology evidence="1">Single-pass type II membrane protein</topology>
        <orientation evidence="1">Periplasmic side</orientation>
    </subcellularLocation>
</comment>
<dbReference type="InterPro" id="IPR027304">
    <property type="entry name" value="Trigger_fact/SurA_dom_sf"/>
</dbReference>
<comment type="similarity">
    <text evidence="11">Belongs to the PpiD chaperone family.</text>
</comment>
<dbReference type="Proteomes" id="UP000545037">
    <property type="component" value="Unassembled WGS sequence"/>
</dbReference>
<gene>
    <name evidence="15" type="ORF">GGR13_003104</name>
</gene>
<evidence type="ECO:0000256" key="1">
    <source>
        <dbReference type="ARBA" id="ARBA00004382"/>
    </source>
</evidence>
<proteinExistence type="inferred from homology"/>
<keyword evidence="15" id="KW-0413">Isomerase</keyword>
<dbReference type="SUPFAM" id="SSF54534">
    <property type="entry name" value="FKBP-like"/>
    <property type="match status" value="1"/>
</dbReference>
<feature type="domain" description="PpiC" evidence="14">
    <location>
        <begin position="249"/>
        <end position="367"/>
    </location>
</feature>
<evidence type="ECO:0000256" key="5">
    <source>
        <dbReference type="ARBA" id="ARBA00022692"/>
    </source>
</evidence>
<dbReference type="GO" id="GO:0005886">
    <property type="term" value="C:plasma membrane"/>
    <property type="evidence" value="ECO:0007669"/>
    <property type="project" value="UniProtKB-SubCell"/>
</dbReference>
<reference evidence="15 16" key="1">
    <citation type="submission" date="2020-08" db="EMBL/GenBank/DDBJ databases">
        <title>Genomic Encyclopedia of Type Strains, Phase IV (KMG-IV): sequencing the most valuable type-strain genomes for metagenomic binning, comparative biology and taxonomic classification.</title>
        <authorList>
            <person name="Goeker M."/>
        </authorList>
    </citation>
    <scope>NUCLEOTIDE SEQUENCE [LARGE SCALE GENOMIC DNA]</scope>
    <source>
        <strain evidence="15 16">DSM 4737</strain>
    </source>
</reference>
<dbReference type="Pfam" id="PF13145">
    <property type="entry name" value="Rotamase_2"/>
    <property type="match status" value="1"/>
</dbReference>
<dbReference type="Pfam" id="PF13624">
    <property type="entry name" value="SurA_N_3"/>
    <property type="match status" value="1"/>
</dbReference>
<evidence type="ECO:0000256" key="11">
    <source>
        <dbReference type="ARBA" id="ARBA00038408"/>
    </source>
</evidence>
<evidence type="ECO:0000313" key="15">
    <source>
        <dbReference type="EMBL" id="MBB5747476.1"/>
    </source>
</evidence>
<evidence type="ECO:0000256" key="9">
    <source>
        <dbReference type="ARBA" id="ARBA00030642"/>
    </source>
</evidence>
<keyword evidence="8" id="KW-0143">Chaperone</keyword>
<dbReference type="PANTHER" id="PTHR47529:SF1">
    <property type="entry name" value="PERIPLASMIC CHAPERONE PPID"/>
    <property type="match status" value="1"/>
</dbReference>
<evidence type="ECO:0000256" key="2">
    <source>
        <dbReference type="ARBA" id="ARBA00018370"/>
    </source>
</evidence>
<keyword evidence="7" id="KW-0472">Membrane</keyword>
<dbReference type="SUPFAM" id="SSF109998">
    <property type="entry name" value="Triger factor/SurA peptide-binding domain-like"/>
    <property type="match status" value="1"/>
</dbReference>
<keyword evidence="4" id="KW-0997">Cell inner membrane</keyword>
<evidence type="ECO:0000313" key="16">
    <source>
        <dbReference type="Proteomes" id="UP000545037"/>
    </source>
</evidence>
<dbReference type="InterPro" id="IPR052029">
    <property type="entry name" value="PpiD_chaperone"/>
</dbReference>
<evidence type="ECO:0000256" key="8">
    <source>
        <dbReference type="ARBA" id="ARBA00023186"/>
    </source>
</evidence>
<evidence type="ECO:0000256" key="3">
    <source>
        <dbReference type="ARBA" id="ARBA00022475"/>
    </source>
</evidence>
<keyword evidence="5" id="KW-0812">Transmembrane</keyword>
<evidence type="ECO:0000256" key="13">
    <source>
        <dbReference type="ARBA" id="ARBA00042775"/>
    </source>
</evidence>
<evidence type="ECO:0000256" key="6">
    <source>
        <dbReference type="ARBA" id="ARBA00022989"/>
    </source>
</evidence>
<evidence type="ECO:0000256" key="7">
    <source>
        <dbReference type="ARBA" id="ARBA00023136"/>
    </source>
</evidence>
<dbReference type="EMBL" id="JACHOR010000006">
    <property type="protein sequence ID" value="MBB5747476.1"/>
    <property type="molecule type" value="Genomic_DNA"/>
</dbReference>
<evidence type="ECO:0000256" key="10">
    <source>
        <dbReference type="ARBA" id="ARBA00031484"/>
    </source>
</evidence>
<keyword evidence="16" id="KW-1185">Reference proteome</keyword>
<dbReference type="AlphaFoldDB" id="A0A7W9FFG9"/>
<keyword evidence="3" id="KW-1003">Cell membrane</keyword>
<evidence type="ECO:0000256" key="4">
    <source>
        <dbReference type="ARBA" id="ARBA00022519"/>
    </source>
</evidence>
<comment type="caution">
    <text evidence="15">The sequence shown here is derived from an EMBL/GenBank/DDBJ whole genome shotgun (WGS) entry which is preliminary data.</text>
</comment>
<protein>
    <recommendedName>
        <fullName evidence="2">Parvulin-like PPIase</fullName>
    </recommendedName>
    <alternativeName>
        <fullName evidence="9">Peptidyl-prolyl cis-trans isomerase plp</fullName>
    </alternativeName>
    <alternativeName>
        <fullName evidence="12">Periplasmic chaperone PpiD</fullName>
    </alternativeName>
    <alternativeName>
        <fullName evidence="13">Periplasmic folding chaperone</fullName>
    </alternativeName>
    <alternativeName>
        <fullName evidence="10">Rotamase plp</fullName>
    </alternativeName>
</protein>
<dbReference type="Gene3D" id="3.10.50.40">
    <property type="match status" value="1"/>
</dbReference>
<evidence type="ECO:0000256" key="12">
    <source>
        <dbReference type="ARBA" id="ARBA00040743"/>
    </source>
</evidence>
<keyword evidence="6" id="KW-1133">Transmembrane helix</keyword>